<accession>A0A915EFA1</accession>
<evidence type="ECO:0000256" key="5">
    <source>
        <dbReference type="ARBA" id="ARBA00035396"/>
    </source>
</evidence>
<keyword evidence="2" id="KW-0689">Ribosomal protein</keyword>
<dbReference type="InterPro" id="IPR019927">
    <property type="entry name" value="Ribosomal_uL3_bac/org-type"/>
</dbReference>
<dbReference type="WBParaSite" id="jg5263">
    <property type="protein sequence ID" value="jg5263"/>
    <property type="gene ID" value="jg5263"/>
</dbReference>
<evidence type="ECO:0000313" key="8">
    <source>
        <dbReference type="WBParaSite" id="jg5263"/>
    </source>
</evidence>
<dbReference type="GO" id="GO:0006412">
    <property type="term" value="P:translation"/>
    <property type="evidence" value="ECO:0007669"/>
    <property type="project" value="InterPro"/>
</dbReference>
<dbReference type="GO" id="GO:0005762">
    <property type="term" value="C:mitochondrial large ribosomal subunit"/>
    <property type="evidence" value="ECO:0007669"/>
    <property type="project" value="TreeGrafter"/>
</dbReference>
<evidence type="ECO:0000256" key="6">
    <source>
        <dbReference type="SAM" id="SignalP"/>
    </source>
</evidence>
<reference evidence="8" key="1">
    <citation type="submission" date="2022-11" db="UniProtKB">
        <authorList>
            <consortium name="WormBaseParasite"/>
        </authorList>
    </citation>
    <scope>IDENTIFICATION</scope>
</reference>
<keyword evidence="3" id="KW-0687">Ribonucleoprotein</keyword>
<organism evidence="7 8">
    <name type="scientific">Ditylenchus dipsaci</name>
    <dbReference type="NCBI Taxonomy" id="166011"/>
    <lineage>
        <taxon>Eukaryota</taxon>
        <taxon>Metazoa</taxon>
        <taxon>Ecdysozoa</taxon>
        <taxon>Nematoda</taxon>
        <taxon>Chromadorea</taxon>
        <taxon>Rhabditida</taxon>
        <taxon>Tylenchina</taxon>
        <taxon>Tylenchomorpha</taxon>
        <taxon>Sphaerularioidea</taxon>
        <taxon>Anguinidae</taxon>
        <taxon>Anguininae</taxon>
        <taxon>Ditylenchus</taxon>
    </lineage>
</organism>
<comment type="similarity">
    <text evidence="1">Belongs to the universal ribosomal protein uL3 family.</text>
</comment>
<dbReference type="InterPro" id="IPR009000">
    <property type="entry name" value="Transl_B-barrel_sf"/>
</dbReference>
<evidence type="ECO:0000313" key="7">
    <source>
        <dbReference type="Proteomes" id="UP000887574"/>
    </source>
</evidence>
<dbReference type="Gene3D" id="2.40.30.10">
    <property type="entry name" value="Translation factors"/>
    <property type="match status" value="2"/>
</dbReference>
<dbReference type="PANTHER" id="PTHR11229">
    <property type="entry name" value="50S RIBOSOMAL PROTEIN L3"/>
    <property type="match status" value="1"/>
</dbReference>
<dbReference type="GO" id="GO:0003735">
    <property type="term" value="F:structural constituent of ribosome"/>
    <property type="evidence" value="ECO:0007669"/>
    <property type="project" value="InterPro"/>
</dbReference>
<feature type="chain" id="PRO_5036689551" description="Large ribosomal subunit protein uL3m" evidence="6">
    <location>
        <begin position="26"/>
        <end position="384"/>
    </location>
</feature>
<dbReference type="SUPFAM" id="SSF50447">
    <property type="entry name" value="Translation proteins"/>
    <property type="match status" value="1"/>
</dbReference>
<dbReference type="Pfam" id="PF00297">
    <property type="entry name" value="Ribosomal_L3"/>
    <property type="match status" value="1"/>
</dbReference>
<dbReference type="AlphaFoldDB" id="A0A915EFA1"/>
<dbReference type="InterPro" id="IPR000597">
    <property type="entry name" value="Ribosomal_uL3"/>
</dbReference>
<sequence>MYRGTGYRIHAKKSLSLVPLRFAAAALWQQCCTGPWPNKDHVLKDDDRSYLEEELPKRNLDTRAEVLRKQLERALSYKGKPAKTKKYSFETSKRIGLVGKKLGMAPQWSVDGKRILCTLIHVGDNHVVDVVDPETWFRKSLTGKRKAYGHYGPRWNVLVGAFDRESALYTKERRSLFDNADVPCKEAVIGMVCTEDAIVKKGARLDVRHFKVGQYVCVSGKTIDFGFQGVMARWGFKGQPRLHTRKSHRRVGCIGSTGDARVWRGKRLPGHMGYEWRHHHGLQIVRINPIKQVIYVAGSVPEVQESGKPVFPTYYPAIKELEEELALEEEGEADKRLITSKDLYAPHLFRFDQPSIVFTEKDETKLANMEGQRAKTAKASKKSK</sequence>
<evidence type="ECO:0000256" key="4">
    <source>
        <dbReference type="ARBA" id="ARBA00035209"/>
    </source>
</evidence>
<keyword evidence="6" id="KW-0732">Signal</keyword>
<evidence type="ECO:0000256" key="1">
    <source>
        <dbReference type="ARBA" id="ARBA00006540"/>
    </source>
</evidence>
<protein>
    <recommendedName>
        <fullName evidence="4">Large ribosomal subunit protein uL3m</fullName>
    </recommendedName>
    <alternativeName>
        <fullName evidence="5">39S ribosomal protein L3, mitochondrial</fullName>
    </alternativeName>
</protein>
<evidence type="ECO:0000256" key="2">
    <source>
        <dbReference type="ARBA" id="ARBA00022980"/>
    </source>
</evidence>
<feature type="signal peptide" evidence="6">
    <location>
        <begin position="1"/>
        <end position="25"/>
    </location>
</feature>
<dbReference type="PANTHER" id="PTHR11229:SF8">
    <property type="entry name" value="LARGE RIBOSOMAL SUBUNIT PROTEIN UL3M"/>
    <property type="match status" value="1"/>
</dbReference>
<dbReference type="Proteomes" id="UP000887574">
    <property type="component" value="Unplaced"/>
</dbReference>
<proteinExistence type="inferred from homology"/>
<evidence type="ECO:0000256" key="3">
    <source>
        <dbReference type="ARBA" id="ARBA00023274"/>
    </source>
</evidence>
<name>A0A915EFA1_9BILA</name>
<keyword evidence="7" id="KW-1185">Reference proteome</keyword>